<accession>A0A2A6ZWN7</accession>
<evidence type="ECO:0000313" key="1">
    <source>
        <dbReference type="EMBL" id="PDX71306.1"/>
    </source>
</evidence>
<gene>
    <name evidence="1" type="ORF">CGS55_14070</name>
</gene>
<reference evidence="1 2" key="1">
    <citation type="journal article" date="2017" name="Front. Microbiol.">
        <title>New Insights into the Diversity of the Genus Faecalibacterium.</title>
        <authorList>
            <person name="Benevides L."/>
            <person name="Burman S."/>
            <person name="Martin R."/>
            <person name="Robert V."/>
            <person name="Thomas M."/>
            <person name="Miquel S."/>
            <person name="Chain F."/>
            <person name="Sokol H."/>
            <person name="Bermudez-Humaran L.G."/>
            <person name="Morrison M."/>
            <person name="Langella P."/>
            <person name="Azevedo V.A."/>
            <person name="Chatel J.M."/>
            <person name="Soares S."/>
        </authorList>
    </citation>
    <scope>NUCLEOTIDE SEQUENCE [LARGE SCALE GENOMIC DNA]</scope>
    <source>
        <strain evidence="1 2">CNCM I 4546</strain>
    </source>
</reference>
<dbReference type="Proteomes" id="UP000219901">
    <property type="component" value="Unassembled WGS sequence"/>
</dbReference>
<proteinExistence type="predicted"/>
<name>A0A2A6ZWN7_9FIRM</name>
<organism evidence="1 2">
    <name type="scientific">Faecalibacterium prausnitzii</name>
    <dbReference type="NCBI Taxonomy" id="853"/>
    <lineage>
        <taxon>Bacteria</taxon>
        <taxon>Bacillati</taxon>
        <taxon>Bacillota</taxon>
        <taxon>Clostridia</taxon>
        <taxon>Eubacteriales</taxon>
        <taxon>Oscillospiraceae</taxon>
        <taxon>Faecalibacterium</taxon>
    </lineage>
</organism>
<dbReference type="AlphaFoldDB" id="A0A2A6ZWN7"/>
<dbReference type="EMBL" id="NMTV01000071">
    <property type="protein sequence ID" value="PDX71306.1"/>
    <property type="molecule type" value="Genomic_DNA"/>
</dbReference>
<sequence>MLLPHLKSTPDRLFDTYTFDQKAKIVKGFLFDKKGHCQLDTEVLGLDGQKTRGWKSGNVLRHLGLTREFKNIFEGCSITQAIDIMNFSPDDFSTIITLLQSFT</sequence>
<evidence type="ECO:0000313" key="2">
    <source>
        <dbReference type="Proteomes" id="UP000219901"/>
    </source>
</evidence>
<comment type="caution">
    <text evidence="1">The sequence shown here is derived from an EMBL/GenBank/DDBJ whole genome shotgun (WGS) entry which is preliminary data.</text>
</comment>
<protein>
    <submittedName>
        <fullName evidence="1">Uncharacterized protein</fullName>
    </submittedName>
</protein>
<dbReference type="RefSeq" id="WP_097783880.1">
    <property type="nucleotide sequence ID" value="NZ_NMTV01000071.1"/>
</dbReference>